<evidence type="ECO:0000313" key="6">
    <source>
        <dbReference type="Proteomes" id="UP001500433"/>
    </source>
</evidence>
<name>A0ABP9FIF3_9FLAO</name>
<dbReference type="PRINTS" id="PR00038">
    <property type="entry name" value="HTHLUXR"/>
</dbReference>
<dbReference type="SMART" id="SM00421">
    <property type="entry name" value="HTH_LUXR"/>
    <property type="match status" value="1"/>
</dbReference>
<organism evidence="5 6">
    <name type="scientific">Flaviramulus aquimarinus</name>
    <dbReference type="NCBI Taxonomy" id="1170456"/>
    <lineage>
        <taxon>Bacteria</taxon>
        <taxon>Pseudomonadati</taxon>
        <taxon>Bacteroidota</taxon>
        <taxon>Flavobacteriia</taxon>
        <taxon>Flavobacteriales</taxon>
        <taxon>Flavobacteriaceae</taxon>
        <taxon>Flaviramulus</taxon>
    </lineage>
</organism>
<dbReference type="InterPro" id="IPR036388">
    <property type="entry name" value="WH-like_DNA-bd_sf"/>
</dbReference>
<dbReference type="PANTHER" id="PTHR44688:SF16">
    <property type="entry name" value="DNA-BINDING TRANSCRIPTIONAL ACTIVATOR DEVR_DOSR"/>
    <property type="match status" value="1"/>
</dbReference>
<keyword evidence="3" id="KW-0804">Transcription</keyword>
<gene>
    <name evidence="5" type="ORF">GCM10023311_21940</name>
</gene>
<comment type="caution">
    <text evidence="5">The sequence shown here is derived from an EMBL/GenBank/DDBJ whole genome shotgun (WGS) entry which is preliminary data.</text>
</comment>
<proteinExistence type="predicted"/>
<evidence type="ECO:0000256" key="3">
    <source>
        <dbReference type="ARBA" id="ARBA00023163"/>
    </source>
</evidence>
<keyword evidence="2" id="KW-0238">DNA-binding</keyword>
<dbReference type="EMBL" id="BAABJH010000005">
    <property type="protein sequence ID" value="GAA4896806.1"/>
    <property type="molecule type" value="Genomic_DNA"/>
</dbReference>
<keyword evidence="1" id="KW-0805">Transcription regulation</keyword>
<dbReference type="Pfam" id="PF00196">
    <property type="entry name" value="GerE"/>
    <property type="match status" value="1"/>
</dbReference>
<sequence>MAALKEILKTINNIKKEGHLLSKGEILSILEATKAITKHQETVNAIIFFFTTLDIKKQNKINTLTKREMQVLQYIGNGESSLYIAKKLNLSISTIETHRKNIRKKLGLIGKGKLIEYAIINNLRKFNSY</sequence>
<protein>
    <recommendedName>
        <fullName evidence="4">HTH luxR-type domain-containing protein</fullName>
    </recommendedName>
</protein>
<dbReference type="InterPro" id="IPR000792">
    <property type="entry name" value="Tscrpt_reg_LuxR_C"/>
</dbReference>
<evidence type="ECO:0000256" key="2">
    <source>
        <dbReference type="ARBA" id="ARBA00023125"/>
    </source>
</evidence>
<dbReference type="PROSITE" id="PS00622">
    <property type="entry name" value="HTH_LUXR_1"/>
    <property type="match status" value="1"/>
</dbReference>
<evidence type="ECO:0000313" key="5">
    <source>
        <dbReference type="EMBL" id="GAA4896806.1"/>
    </source>
</evidence>
<dbReference type="InterPro" id="IPR016032">
    <property type="entry name" value="Sig_transdc_resp-reg_C-effctor"/>
</dbReference>
<feature type="domain" description="HTH luxR-type" evidence="4">
    <location>
        <begin position="57"/>
        <end position="122"/>
    </location>
</feature>
<dbReference type="PANTHER" id="PTHR44688">
    <property type="entry name" value="DNA-BINDING TRANSCRIPTIONAL ACTIVATOR DEVR_DOSR"/>
    <property type="match status" value="1"/>
</dbReference>
<evidence type="ECO:0000259" key="4">
    <source>
        <dbReference type="PROSITE" id="PS50043"/>
    </source>
</evidence>
<dbReference type="SUPFAM" id="SSF46894">
    <property type="entry name" value="C-terminal effector domain of the bipartite response regulators"/>
    <property type="match status" value="1"/>
</dbReference>
<dbReference type="CDD" id="cd06170">
    <property type="entry name" value="LuxR_C_like"/>
    <property type="match status" value="1"/>
</dbReference>
<dbReference type="Gene3D" id="1.10.10.10">
    <property type="entry name" value="Winged helix-like DNA-binding domain superfamily/Winged helix DNA-binding domain"/>
    <property type="match status" value="1"/>
</dbReference>
<dbReference type="RefSeq" id="WP_345274198.1">
    <property type="nucleotide sequence ID" value="NZ_BAABJH010000005.1"/>
</dbReference>
<accession>A0ABP9FIF3</accession>
<dbReference type="Proteomes" id="UP001500433">
    <property type="component" value="Unassembled WGS sequence"/>
</dbReference>
<evidence type="ECO:0000256" key="1">
    <source>
        <dbReference type="ARBA" id="ARBA00023015"/>
    </source>
</evidence>
<keyword evidence="6" id="KW-1185">Reference proteome</keyword>
<reference evidence="6" key="1">
    <citation type="journal article" date="2019" name="Int. J. Syst. Evol. Microbiol.">
        <title>The Global Catalogue of Microorganisms (GCM) 10K type strain sequencing project: providing services to taxonomists for standard genome sequencing and annotation.</title>
        <authorList>
            <consortium name="The Broad Institute Genomics Platform"/>
            <consortium name="The Broad Institute Genome Sequencing Center for Infectious Disease"/>
            <person name="Wu L."/>
            <person name="Ma J."/>
        </authorList>
    </citation>
    <scope>NUCLEOTIDE SEQUENCE [LARGE SCALE GENOMIC DNA]</scope>
    <source>
        <strain evidence="6">JCM 18274</strain>
    </source>
</reference>
<dbReference type="PROSITE" id="PS50043">
    <property type="entry name" value="HTH_LUXR_2"/>
    <property type="match status" value="1"/>
</dbReference>